<dbReference type="PROSITE" id="PS50943">
    <property type="entry name" value="HTH_CROC1"/>
    <property type="match status" value="1"/>
</dbReference>
<dbReference type="EMBL" id="JAUSRD010000015">
    <property type="protein sequence ID" value="MDP9895941.1"/>
    <property type="molecule type" value="Genomic_DNA"/>
</dbReference>
<dbReference type="Gene3D" id="1.10.260.40">
    <property type="entry name" value="lambda repressor-like DNA-binding domains"/>
    <property type="match status" value="1"/>
</dbReference>
<dbReference type="CDD" id="cd00093">
    <property type="entry name" value="HTH_XRE"/>
    <property type="match status" value="1"/>
</dbReference>
<reference evidence="2" key="1">
    <citation type="submission" date="2023-07" db="EMBL/GenBank/DDBJ databases">
        <title>Sorghum-associated microbial communities from plants grown in Nebraska, USA.</title>
        <authorList>
            <person name="Schachtman D."/>
        </authorList>
    </citation>
    <scope>NUCLEOTIDE SEQUENCE</scope>
    <source>
        <strain evidence="2">DS3754</strain>
    </source>
</reference>
<evidence type="ECO:0000313" key="3">
    <source>
        <dbReference type="Proteomes" id="UP001242045"/>
    </source>
</evidence>
<organism evidence="2 3">
    <name type="scientific">Variovorax boronicumulans</name>
    <dbReference type="NCBI Taxonomy" id="436515"/>
    <lineage>
        <taxon>Bacteria</taxon>
        <taxon>Pseudomonadati</taxon>
        <taxon>Pseudomonadota</taxon>
        <taxon>Betaproteobacteria</taxon>
        <taxon>Burkholderiales</taxon>
        <taxon>Comamonadaceae</taxon>
        <taxon>Variovorax</taxon>
    </lineage>
</organism>
<evidence type="ECO:0000313" key="2">
    <source>
        <dbReference type="EMBL" id="MDP9895941.1"/>
    </source>
</evidence>
<dbReference type="AlphaFoldDB" id="A0AAW8D393"/>
<dbReference type="Proteomes" id="UP001242045">
    <property type="component" value="Unassembled WGS sequence"/>
</dbReference>
<sequence>MQDPVITITTTSATHPQLGAALKRWRLLHRVKQSHAAELFNVNQSTISRWESGTQAMEPAERARAEALLSARLDAAADHALARLVNESPRPVHLVCDITHRLLASSARRAAEFGAPLSLLLGRSLWRYATPEIAGKEAMLDGIGWRDALAPPSLEFATGTNSSQLVPIAQSRCRWTRLTLSDGTSARLVETL</sequence>
<dbReference type="RefSeq" id="WP_307686438.1">
    <property type="nucleotide sequence ID" value="NZ_JAUSRD010000015.1"/>
</dbReference>
<gene>
    <name evidence="2" type="ORF">J2W31_005068</name>
</gene>
<dbReference type="InterPro" id="IPR001387">
    <property type="entry name" value="Cro/C1-type_HTH"/>
</dbReference>
<comment type="caution">
    <text evidence="2">The sequence shown here is derived from an EMBL/GenBank/DDBJ whole genome shotgun (WGS) entry which is preliminary data.</text>
</comment>
<dbReference type="InterPro" id="IPR010982">
    <property type="entry name" value="Lambda_DNA-bd_dom_sf"/>
</dbReference>
<name>A0AAW8D393_9BURK</name>
<proteinExistence type="predicted"/>
<protein>
    <submittedName>
        <fullName evidence="2">Transcriptional regulator with XRE-family HTH domain</fullName>
    </submittedName>
</protein>
<dbReference type="GO" id="GO:0003677">
    <property type="term" value="F:DNA binding"/>
    <property type="evidence" value="ECO:0007669"/>
    <property type="project" value="InterPro"/>
</dbReference>
<accession>A0AAW8D393</accession>
<dbReference type="SUPFAM" id="SSF47413">
    <property type="entry name" value="lambda repressor-like DNA-binding domains"/>
    <property type="match status" value="1"/>
</dbReference>
<evidence type="ECO:0000259" key="1">
    <source>
        <dbReference type="PROSITE" id="PS50943"/>
    </source>
</evidence>
<feature type="domain" description="HTH cro/C1-type" evidence="1">
    <location>
        <begin position="22"/>
        <end position="53"/>
    </location>
</feature>